<dbReference type="PRINTS" id="PR00411">
    <property type="entry name" value="PNDRDTASEI"/>
</dbReference>
<evidence type="ECO:0000256" key="8">
    <source>
        <dbReference type="ARBA" id="ARBA00023002"/>
    </source>
</evidence>
<dbReference type="InterPro" id="IPR007329">
    <property type="entry name" value="FMN-bd"/>
</dbReference>
<keyword evidence="7" id="KW-0274">FAD</keyword>
<accession>A0ABU9VWJ9</accession>
<dbReference type="SMART" id="SM00900">
    <property type="entry name" value="FMN_bind"/>
    <property type="match status" value="1"/>
</dbReference>
<evidence type="ECO:0000256" key="6">
    <source>
        <dbReference type="ARBA" id="ARBA00022630"/>
    </source>
</evidence>
<keyword evidence="10" id="KW-0732">Signal</keyword>
<dbReference type="Gene3D" id="3.90.700.10">
    <property type="entry name" value="Succinate dehydrogenase/fumarate reductase flavoprotein, catalytic domain"/>
    <property type="match status" value="1"/>
</dbReference>
<comment type="caution">
    <text evidence="12">The sequence shown here is derived from an EMBL/GenBank/DDBJ whole genome shotgun (WGS) entry which is preliminary data.</text>
</comment>
<dbReference type="Pfam" id="PF00890">
    <property type="entry name" value="FAD_binding_2"/>
    <property type="match status" value="1"/>
</dbReference>
<evidence type="ECO:0000256" key="10">
    <source>
        <dbReference type="SAM" id="SignalP"/>
    </source>
</evidence>
<feature type="chain" id="PRO_5047221655" description="Urocanate reductase" evidence="10">
    <location>
        <begin position="30"/>
        <end position="572"/>
    </location>
</feature>
<dbReference type="InterPro" id="IPR003953">
    <property type="entry name" value="FAD-dep_OxRdtase_2_FAD-bd"/>
</dbReference>
<evidence type="ECO:0000259" key="11">
    <source>
        <dbReference type="SMART" id="SM00900"/>
    </source>
</evidence>
<evidence type="ECO:0000256" key="1">
    <source>
        <dbReference type="ARBA" id="ARBA00001917"/>
    </source>
</evidence>
<evidence type="ECO:0000313" key="12">
    <source>
        <dbReference type="EMBL" id="MEN1761544.1"/>
    </source>
</evidence>
<dbReference type="EMBL" id="JBCITM010000017">
    <property type="protein sequence ID" value="MEN1761544.1"/>
    <property type="molecule type" value="Genomic_DNA"/>
</dbReference>
<comment type="similarity">
    <text evidence="3">Belongs to the FAD-dependent oxidoreductase 2 family. FRD/SDH subfamily.</text>
</comment>
<comment type="catalytic activity">
    <reaction evidence="9">
        <text>dihydrourocanate + A = urocanate + AH2</text>
        <dbReference type="Rhea" id="RHEA:36059"/>
        <dbReference type="ChEBI" id="CHEBI:13193"/>
        <dbReference type="ChEBI" id="CHEBI:17499"/>
        <dbReference type="ChEBI" id="CHEBI:27247"/>
        <dbReference type="ChEBI" id="CHEBI:72991"/>
        <dbReference type="EC" id="1.3.99.33"/>
    </reaction>
</comment>
<dbReference type="Gene3D" id="3.50.50.60">
    <property type="entry name" value="FAD/NAD(P)-binding domain"/>
    <property type="match status" value="1"/>
</dbReference>
<evidence type="ECO:0000256" key="9">
    <source>
        <dbReference type="ARBA" id="ARBA00049922"/>
    </source>
</evidence>
<comment type="cofactor">
    <cofactor evidence="1">
        <name>FMN</name>
        <dbReference type="ChEBI" id="CHEBI:58210"/>
    </cofactor>
</comment>
<protein>
    <recommendedName>
        <fullName evidence="5">Urocanate reductase</fullName>
        <ecNumber evidence="4">1.3.99.33</ecNumber>
    </recommendedName>
</protein>
<dbReference type="Pfam" id="PF04205">
    <property type="entry name" value="FMN_bind"/>
    <property type="match status" value="1"/>
</dbReference>
<organism evidence="12 13">
    <name type="scientific">Anoxynatronum sibiricum</name>
    <dbReference type="NCBI Taxonomy" id="210623"/>
    <lineage>
        <taxon>Bacteria</taxon>
        <taxon>Bacillati</taxon>
        <taxon>Bacillota</taxon>
        <taxon>Clostridia</taxon>
        <taxon>Eubacteriales</taxon>
        <taxon>Clostridiaceae</taxon>
        <taxon>Anoxynatronum</taxon>
    </lineage>
</organism>
<sequence>MKKNQLKIYSLLLCFALLFAVGCSQPASQEPPAPAEDPAAEVPESGMTAGTYETVCRGFYGDFDIAVTVSDSEILDIELGEYQETEAVGGVALRLMKDNMLAANTAGVDLISGATVTTAAFRAAVIDSLRQANAPESLTAAPTVPSVEEVALETDVLVIGAGAAGFAAAISAAENGADVTLIEKQDIVGGSTIISAGIVYAALDESDVAPMVDYYMERAEQKAERELISFYAENSIDTIAFLDSIGVHWMMNVPAGTAPQPRAHFSMYEDGTFMIGSALIEPLEEEARRLGVTILTGIKATELLMEEGVVKGARAVSNDTNYTFSSEAVVMATGGFDASETLKEQYMPVAAGDFPLSNKGNVGEGLLMGMEAGAATEFKNGAIGFQIVHGSLPNSGYNASAMFAPLYVQTDGTFVAPGKDYPINYTNMKKVGDDLFYGLYDATGADSAQPAIDRGYGYQADTVEALAEAAGMDAAKLQAAFDQGDGLVNAPFYAVEARPSTIGSMGGLLINTRAEVLAETDNQPIPGLYAAGEVANSAFYYQEYPSSGSSISIGLTYGREAGKNAAAWALGE</sequence>
<proteinExistence type="inferred from homology"/>
<evidence type="ECO:0000313" key="13">
    <source>
        <dbReference type="Proteomes" id="UP001407405"/>
    </source>
</evidence>
<dbReference type="PANTHER" id="PTHR43400">
    <property type="entry name" value="FUMARATE REDUCTASE"/>
    <property type="match status" value="1"/>
</dbReference>
<gene>
    <name evidence="12" type="ORF">AAIG11_13730</name>
</gene>
<evidence type="ECO:0000256" key="4">
    <source>
        <dbReference type="ARBA" id="ARBA00013137"/>
    </source>
</evidence>
<dbReference type="InterPro" id="IPR027477">
    <property type="entry name" value="Succ_DH/fumarate_Rdtase_cat_sf"/>
</dbReference>
<dbReference type="InterPro" id="IPR050315">
    <property type="entry name" value="FAD-oxidoreductase_2"/>
</dbReference>
<feature type="signal peptide" evidence="10">
    <location>
        <begin position="1"/>
        <end position="29"/>
    </location>
</feature>
<evidence type="ECO:0000256" key="2">
    <source>
        <dbReference type="ARBA" id="ARBA00001974"/>
    </source>
</evidence>
<feature type="domain" description="FMN-binding" evidence="11">
    <location>
        <begin position="58"/>
        <end position="132"/>
    </location>
</feature>
<keyword evidence="8" id="KW-0560">Oxidoreductase</keyword>
<dbReference type="PROSITE" id="PS51257">
    <property type="entry name" value="PROKAR_LIPOPROTEIN"/>
    <property type="match status" value="1"/>
</dbReference>
<dbReference type="InterPro" id="IPR036188">
    <property type="entry name" value="FAD/NAD-bd_sf"/>
</dbReference>
<dbReference type="PRINTS" id="PR00368">
    <property type="entry name" value="FADPNR"/>
</dbReference>
<evidence type="ECO:0000256" key="7">
    <source>
        <dbReference type="ARBA" id="ARBA00022827"/>
    </source>
</evidence>
<dbReference type="PANTHER" id="PTHR43400:SF7">
    <property type="entry name" value="FAD-DEPENDENT OXIDOREDUCTASE 2 FAD BINDING DOMAIN-CONTAINING PROTEIN"/>
    <property type="match status" value="1"/>
</dbReference>
<name>A0ABU9VWJ9_9CLOT</name>
<evidence type="ECO:0000256" key="3">
    <source>
        <dbReference type="ARBA" id="ARBA00008040"/>
    </source>
</evidence>
<dbReference type="RefSeq" id="WP_343186830.1">
    <property type="nucleotide sequence ID" value="NZ_JBCITM010000017.1"/>
</dbReference>
<dbReference type="SUPFAM" id="SSF56425">
    <property type="entry name" value="Succinate dehydrogenase/fumarate reductase flavoprotein, catalytic domain"/>
    <property type="match status" value="1"/>
</dbReference>
<keyword evidence="13" id="KW-1185">Reference proteome</keyword>
<reference evidence="12 13" key="1">
    <citation type="submission" date="2024-04" db="EMBL/GenBank/DDBJ databases">
        <title>Genome sequencing and metabolic network reconstruction of aminoacids and betaine degradation by Anoxynatronum sibiricum.</title>
        <authorList>
            <person name="Detkova E.N."/>
            <person name="Boltjanskaja Y.V."/>
            <person name="Mardanov A.V."/>
            <person name="Kevbrin V."/>
        </authorList>
    </citation>
    <scope>NUCLEOTIDE SEQUENCE [LARGE SCALE GENOMIC DNA]</scope>
    <source>
        <strain evidence="12 13">Z-7981</strain>
    </source>
</reference>
<comment type="cofactor">
    <cofactor evidence="2">
        <name>FAD</name>
        <dbReference type="ChEBI" id="CHEBI:57692"/>
    </cofactor>
</comment>
<evidence type="ECO:0000256" key="5">
    <source>
        <dbReference type="ARBA" id="ARBA00015872"/>
    </source>
</evidence>
<dbReference type="Proteomes" id="UP001407405">
    <property type="component" value="Unassembled WGS sequence"/>
</dbReference>
<keyword evidence="6" id="KW-0285">Flavoprotein</keyword>
<dbReference type="EC" id="1.3.99.33" evidence="4"/>
<dbReference type="SUPFAM" id="SSF51905">
    <property type="entry name" value="FAD/NAD(P)-binding domain"/>
    <property type="match status" value="1"/>
</dbReference>